<gene>
    <name evidence="15" type="ORF">ENN47_01500</name>
</gene>
<keyword evidence="9" id="KW-0862">Zinc</keyword>
<dbReference type="GO" id="GO:0005886">
    <property type="term" value="C:plasma membrane"/>
    <property type="evidence" value="ECO:0007669"/>
    <property type="project" value="UniProtKB-SubCell"/>
</dbReference>
<keyword evidence="8" id="KW-0378">Hydrolase</keyword>
<evidence type="ECO:0000256" key="8">
    <source>
        <dbReference type="ARBA" id="ARBA00022801"/>
    </source>
</evidence>
<dbReference type="EMBL" id="DSBT01000051">
    <property type="protein sequence ID" value="HDP76864.1"/>
    <property type="molecule type" value="Genomic_DNA"/>
</dbReference>
<keyword evidence="7" id="KW-0479">Metal-binding</keyword>
<dbReference type="InterPro" id="IPR044537">
    <property type="entry name" value="Rip2-like"/>
</dbReference>
<name>A0A7C1GYR8_9BACT</name>
<comment type="cofactor">
    <cofactor evidence="1">
        <name>Zn(2+)</name>
        <dbReference type="ChEBI" id="CHEBI:29105"/>
    </cofactor>
</comment>
<dbReference type="InterPro" id="IPR052348">
    <property type="entry name" value="Metallopeptidase_M50B"/>
</dbReference>
<sequence length="211" mass="24088">MLEMMRNFFCLSPAIAATILSHEYARFITARRFEAIKPEWGEPGFIRRIDPVGLLMYYFFKFGWSRPFPVNYWKLRKVGYFKAILTSISGSIANFSLGLVAGLLFYLSGLYQYSTFLPESVSSFPASYVADVVYWTMVINLNTALFNLIPIPPLDGANIVTVLVPESQVNWLVKYELYGILTLLVLSLMGIIQLIMWPITQFIQLLARLIA</sequence>
<dbReference type="Proteomes" id="UP000886198">
    <property type="component" value="Unassembled WGS sequence"/>
</dbReference>
<evidence type="ECO:0000313" key="15">
    <source>
        <dbReference type="EMBL" id="HDP76864.1"/>
    </source>
</evidence>
<protein>
    <submittedName>
        <fullName evidence="15">Site-2 protease family protein</fullName>
    </submittedName>
</protein>
<proteinExistence type="inferred from homology"/>
<evidence type="ECO:0000256" key="10">
    <source>
        <dbReference type="ARBA" id="ARBA00022989"/>
    </source>
</evidence>
<feature type="transmembrane region" description="Helical" evidence="13">
    <location>
        <begin position="177"/>
        <end position="199"/>
    </location>
</feature>
<evidence type="ECO:0000256" key="12">
    <source>
        <dbReference type="ARBA" id="ARBA00023136"/>
    </source>
</evidence>
<dbReference type="Pfam" id="PF02163">
    <property type="entry name" value="Peptidase_M50"/>
    <property type="match status" value="1"/>
</dbReference>
<evidence type="ECO:0000256" key="1">
    <source>
        <dbReference type="ARBA" id="ARBA00001947"/>
    </source>
</evidence>
<evidence type="ECO:0000256" key="11">
    <source>
        <dbReference type="ARBA" id="ARBA00023049"/>
    </source>
</evidence>
<evidence type="ECO:0000256" key="7">
    <source>
        <dbReference type="ARBA" id="ARBA00022723"/>
    </source>
</evidence>
<keyword evidence="6 13" id="KW-0812">Transmembrane</keyword>
<comment type="similarity">
    <text evidence="3">Belongs to the peptidase M50B family.</text>
</comment>
<keyword evidence="11" id="KW-0482">Metalloprotease</keyword>
<dbReference type="GO" id="GO:0046872">
    <property type="term" value="F:metal ion binding"/>
    <property type="evidence" value="ECO:0007669"/>
    <property type="project" value="UniProtKB-KW"/>
</dbReference>
<dbReference type="PANTHER" id="PTHR35864">
    <property type="entry name" value="ZINC METALLOPROTEASE MJ0611-RELATED"/>
    <property type="match status" value="1"/>
</dbReference>
<dbReference type="CDD" id="cd06158">
    <property type="entry name" value="S2P-M50_like_1"/>
    <property type="match status" value="1"/>
</dbReference>
<organism evidence="15">
    <name type="scientific">Mesotoga infera</name>
    <dbReference type="NCBI Taxonomy" id="1236046"/>
    <lineage>
        <taxon>Bacteria</taxon>
        <taxon>Thermotogati</taxon>
        <taxon>Thermotogota</taxon>
        <taxon>Thermotogae</taxon>
        <taxon>Kosmotogales</taxon>
        <taxon>Kosmotogaceae</taxon>
        <taxon>Mesotoga</taxon>
    </lineage>
</organism>
<dbReference type="PANTHER" id="PTHR35864:SF1">
    <property type="entry name" value="ZINC METALLOPROTEASE YWHC-RELATED"/>
    <property type="match status" value="1"/>
</dbReference>
<dbReference type="GO" id="GO:0008237">
    <property type="term" value="F:metallopeptidase activity"/>
    <property type="evidence" value="ECO:0007669"/>
    <property type="project" value="UniProtKB-KW"/>
</dbReference>
<accession>A0A7C1GYR8</accession>
<evidence type="ECO:0000256" key="13">
    <source>
        <dbReference type="SAM" id="Phobius"/>
    </source>
</evidence>
<evidence type="ECO:0000256" key="9">
    <source>
        <dbReference type="ARBA" id="ARBA00022833"/>
    </source>
</evidence>
<feature type="domain" description="Peptidase M50" evidence="14">
    <location>
        <begin position="77"/>
        <end position="166"/>
    </location>
</feature>
<dbReference type="InterPro" id="IPR008915">
    <property type="entry name" value="Peptidase_M50"/>
</dbReference>
<keyword evidence="10 13" id="KW-1133">Transmembrane helix</keyword>
<comment type="caution">
    <text evidence="15">The sequence shown here is derived from an EMBL/GenBank/DDBJ whole genome shotgun (WGS) entry which is preliminary data.</text>
</comment>
<dbReference type="AlphaFoldDB" id="A0A7C1GYR8"/>
<keyword evidence="5 15" id="KW-0645">Protease</keyword>
<keyword evidence="4" id="KW-1003">Cell membrane</keyword>
<evidence type="ECO:0000256" key="6">
    <source>
        <dbReference type="ARBA" id="ARBA00022692"/>
    </source>
</evidence>
<comment type="subcellular location">
    <subcellularLocation>
        <location evidence="2">Cell membrane</location>
        <topology evidence="2">Multi-pass membrane protein</topology>
    </subcellularLocation>
</comment>
<dbReference type="GO" id="GO:0006508">
    <property type="term" value="P:proteolysis"/>
    <property type="evidence" value="ECO:0007669"/>
    <property type="project" value="UniProtKB-KW"/>
</dbReference>
<feature type="transmembrane region" description="Helical" evidence="13">
    <location>
        <begin position="84"/>
        <end position="107"/>
    </location>
</feature>
<evidence type="ECO:0000256" key="2">
    <source>
        <dbReference type="ARBA" id="ARBA00004651"/>
    </source>
</evidence>
<keyword evidence="12 13" id="KW-0472">Membrane</keyword>
<reference evidence="15" key="1">
    <citation type="journal article" date="2020" name="mSystems">
        <title>Genome- and Community-Level Interaction Insights into Carbon Utilization and Element Cycling Functions of Hydrothermarchaeota in Hydrothermal Sediment.</title>
        <authorList>
            <person name="Zhou Z."/>
            <person name="Liu Y."/>
            <person name="Xu W."/>
            <person name="Pan J."/>
            <person name="Luo Z.H."/>
            <person name="Li M."/>
        </authorList>
    </citation>
    <scope>NUCLEOTIDE SEQUENCE [LARGE SCALE GENOMIC DNA]</scope>
    <source>
        <strain evidence="15">SpSt-1179</strain>
    </source>
</reference>
<evidence type="ECO:0000259" key="14">
    <source>
        <dbReference type="Pfam" id="PF02163"/>
    </source>
</evidence>
<evidence type="ECO:0000256" key="4">
    <source>
        <dbReference type="ARBA" id="ARBA00022475"/>
    </source>
</evidence>
<evidence type="ECO:0000256" key="5">
    <source>
        <dbReference type="ARBA" id="ARBA00022670"/>
    </source>
</evidence>
<evidence type="ECO:0000256" key="3">
    <source>
        <dbReference type="ARBA" id="ARBA00007931"/>
    </source>
</evidence>